<keyword evidence="1" id="KW-0472">Membrane</keyword>
<dbReference type="Proteomes" id="UP000813461">
    <property type="component" value="Unassembled WGS sequence"/>
</dbReference>
<accession>A0A8K0QX43</accession>
<keyword evidence="1" id="KW-0812">Transmembrane</keyword>
<protein>
    <submittedName>
        <fullName evidence="2">Uncharacterized protein</fullName>
    </submittedName>
</protein>
<gene>
    <name evidence="2" type="ORF">FB567DRAFT_608937</name>
</gene>
<comment type="caution">
    <text evidence="2">The sequence shown here is derived from an EMBL/GenBank/DDBJ whole genome shotgun (WGS) entry which is preliminary data.</text>
</comment>
<proteinExistence type="predicted"/>
<feature type="transmembrane region" description="Helical" evidence="1">
    <location>
        <begin position="181"/>
        <end position="204"/>
    </location>
</feature>
<evidence type="ECO:0000256" key="1">
    <source>
        <dbReference type="SAM" id="Phobius"/>
    </source>
</evidence>
<dbReference type="AlphaFoldDB" id="A0A8K0QX43"/>
<dbReference type="PANTHER" id="PTHR37577">
    <property type="entry name" value="INTEGRAL MEMBRANE PROTEIN"/>
    <property type="match status" value="1"/>
</dbReference>
<evidence type="ECO:0000313" key="3">
    <source>
        <dbReference type="Proteomes" id="UP000813461"/>
    </source>
</evidence>
<dbReference type="InterPro" id="IPR053018">
    <property type="entry name" value="Elsinochrome_Biosynth-Asso"/>
</dbReference>
<organism evidence="2 3">
    <name type="scientific">Paraphoma chrysanthemicola</name>
    <dbReference type="NCBI Taxonomy" id="798071"/>
    <lineage>
        <taxon>Eukaryota</taxon>
        <taxon>Fungi</taxon>
        <taxon>Dikarya</taxon>
        <taxon>Ascomycota</taxon>
        <taxon>Pezizomycotina</taxon>
        <taxon>Dothideomycetes</taxon>
        <taxon>Pleosporomycetidae</taxon>
        <taxon>Pleosporales</taxon>
        <taxon>Pleosporineae</taxon>
        <taxon>Phaeosphaeriaceae</taxon>
        <taxon>Paraphoma</taxon>
    </lineage>
</organism>
<name>A0A8K0QX43_9PLEO</name>
<dbReference type="EMBL" id="JAGMVJ010000019">
    <property type="protein sequence ID" value="KAH7076241.1"/>
    <property type="molecule type" value="Genomic_DNA"/>
</dbReference>
<reference evidence="2" key="1">
    <citation type="journal article" date="2021" name="Nat. Commun.">
        <title>Genetic determinants of endophytism in the Arabidopsis root mycobiome.</title>
        <authorList>
            <person name="Mesny F."/>
            <person name="Miyauchi S."/>
            <person name="Thiergart T."/>
            <person name="Pickel B."/>
            <person name="Atanasova L."/>
            <person name="Karlsson M."/>
            <person name="Huettel B."/>
            <person name="Barry K.W."/>
            <person name="Haridas S."/>
            <person name="Chen C."/>
            <person name="Bauer D."/>
            <person name="Andreopoulos W."/>
            <person name="Pangilinan J."/>
            <person name="LaButti K."/>
            <person name="Riley R."/>
            <person name="Lipzen A."/>
            <person name="Clum A."/>
            <person name="Drula E."/>
            <person name="Henrissat B."/>
            <person name="Kohler A."/>
            <person name="Grigoriev I.V."/>
            <person name="Martin F.M."/>
            <person name="Hacquard S."/>
        </authorList>
    </citation>
    <scope>NUCLEOTIDE SEQUENCE</scope>
    <source>
        <strain evidence="2">MPI-SDFR-AT-0120</strain>
    </source>
</reference>
<feature type="transmembrane region" description="Helical" evidence="1">
    <location>
        <begin position="18"/>
        <end position="43"/>
    </location>
</feature>
<evidence type="ECO:0000313" key="2">
    <source>
        <dbReference type="EMBL" id="KAH7076241.1"/>
    </source>
</evidence>
<dbReference type="PANTHER" id="PTHR37577:SF1">
    <property type="entry name" value="INTEGRAL MEMBRANE PROTEIN"/>
    <property type="match status" value="1"/>
</dbReference>
<dbReference type="OrthoDB" id="5427664at2759"/>
<sequence>MACNCTPPSDTLEGDPDILGYGVTVAFIMSAVMTVTAVLAAYLSDSMPEEILSETDEMFISTFQQKLTRLVARPCFTKILHIWSCVWTIVTRMFRRDRSQPRQPLSRKQREAAFTRFILTLSDQQLVVGLAILIAITGNQCTISVAEYEVAFSLAWFSITTHLATLDSLRRYFTIHKTVRNIRVLGMVVVMAFFCYSFVIILIAQSGFDDTIPIQCYVDRRAYREPVFDIATLVPWTITWALYNGDLWSRHH</sequence>
<keyword evidence="1" id="KW-1133">Transmembrane helix</keyword>
<keyword evidence="3" id="KW-1185">Reference proteome</keyword>